<dbReference type="SUPFAM" id="SSF53720">
    <property type="entry name" value="ALDH-like"/>
    <property type="match status" value="1"/>
</dbReference>
<name>A0A5E7RYK8_PSEFL</name>
<dbReference type="AlphaFoldDB" id="A0A5E7RYK8"/>
<dbReference type="PANTHER" id="PTHR42804">
    <property type="entry name" value="ALDEHYDE DEHYDROGENASE"/>
    <property type="match status" value="1"/>
</dbReference>
<keyword evidence="3" id="KW-0472">Membrane</keyword>
<reference evidence="5 6" key="1">
    <citation type="submission" date="2019-09" db="EMBL/GenBank/DDBJ databases">
        <authorList>
            <person name="Chandra G."/>
            <person name="Truman W A."/>
        </authorList>
    </citation>
    <scope>NUCLEOTIDE SEQUENCE [LARGE SCALE GENOMIC DNA]</scope>
    <source>
        <strain evidence="5">PS925</strain>
    </source>
</reference>
<dbReference type="EMBL" id="CABVJG010000001">
    <property type="protein sequence ID" value="VVP79652.1"/>
    <property type="molecule type" value="Genomic_DNA"/>
</dbReference>
<accession>A0A5E7RYK8</accession>
<evidence type="ECO:0000313" key="5">
    <source>
        <dbReference type="EMBL" id="VVP79652.1"/>
    </source>
</evidence>
<gene>
    <name evidence="5" type="primary">prr</name>
    <name evidence="5" type="ORF">PS925_00362</name>
</gene>
<evidence type="ECO:0000313" key="6">
    <source>
        <dbReference type="Proteomes" id="UP000412311"/>
    </source>
</evidence>
<dbReference type="InterPro" id="IPR016161">
    <property type="entry name" value="Ald_DH/histidinol_DH"/>
</dbReference>
<comment type="similarity">
    <text evidence="1">Belongs to the aldehyde dehydrogenase family.</text>
</comment>
<proteinExistence type="inferred from homology"/>
<dbReference type="PANTHER" id="PTHR42804:SF1">
    <property type="entry name" value="ALDEHYDE DEHYDROGENASE-RELATED"/>
    <property type="match status" value="1"/>
</dbReference>
<keyword evidence="3" id="KW-0812">Transmembrane</keyword>
<evidence type="ECO:0000256" key="1">
    <source>
        <dbReference type="ARBA" id="ARBA00009986"/>
    </source>
</evidence>
<evidence type="ECO:0000256" key="3">
    <source>
        <dbReference type="SAM" id="Phobius"/>
    </source>
</evidence>
<dbReference type="Pfam" id="PF00171">
    <property type="entry name" value="Aldedh"/>
    <property type="match status" value="1"/>
</dbReference>
<evidence type="ECO:0000256" key="2">
    <source>
        <dbReference type="ARBA" id="ARBA00023002"/>
    </source>
</evidence>
<dbReference type="GO" id="GO:0019145">
    <property type="term" value="F:aminobutyraldehyde dehydrogenase (NAD+) activity"/>
    <property type="evidence" value="ECO:0007669"/>
    <property type="project" value="UniProtKB-EC"/>
</dbReference>
<dbReference type="InterPro" id="IPR015590">
    <property type="entry name" value="Aldehyde_DH_dom"/>
</dbReference>
<dbReference type="EC" id="1.2.1.19" evidence="5"/>
<dbReference type="InterPro" id="IPR016162">
    <property type="entry name" value="Ald_DH_N"/>
</dbReference>
<feature type="transmembrane region" description="Helical" evidence="3">
    <location>
        <begin position="68"/>
        <end position="88"/>
    </location>
</feature>
<organism evidence="5 6">
    <name type="scientific">Pseudomonas fluorescens</name>
    <dbReference type="NCBI Taxonomy" id="294"/>
    <lineage>
        <taxon>Bacteria</taxon>
        <taxon>Pseudomonadati</taxon>
        <taxon>Pseudomonadota</taxon>
        <taxon>Gammaproteobacteria</taxon>
        <taxon>Pseudomonadales</taxon>
        <taxon>Pseudomonadaceae</taxon>
        <taxon>Pseudomonas</taxon>
    </lineage>
</organism>
<feature type="domain" description="Aldehyde dehydrogenase" evidence="4">
    <location>
        <begin position="18"/>
        <end position="85"/>
    </location>
</feature>
<protein>
    <submittedName>
        <fullName evidence="5">Gamma-aminobutyraldehyde dehydrogenase</fullName>
        <ecNumber evidence="5">1.2.1.19</ecNumber>
    </submittedName>
</protein>
<sequence>MDNAKRSLQQSTDQVAGQLIIGVTSLVAGAVRCQTGQLSGEYLPGHTSMVRRDPIGVVASIAPWNYPIMMAAWKIASALAAGLVYMWIGKPYDHGKAPAGDAWKVSR</sequence>
<evidence type="ECO:0000259" key="4">
    <source>
        <dbReference type="Pfam" id="PF00171"/>
    </source>
</evidence>
<dbReference type="Proteomes" id="UP000412311">
    <property type="component" value="Unassembled WGS sequence"/>
</dbReference>
<dbReference type="Gene3D" id="3.40.605.10">
    <property type="entry name" value="Aldehyde Dehydrogenase, Chain A, domain 1"/>
    <property type="match status" value="1"/>
</dbReference>
<keyword evidence="3" id="KW-1133">Transmembrane helix</keyword>
<keyword evidence="2 5" id="KW-0560">Oxidoreductase</keyword>